<accession>A0A7S4RVU7</accession>
<evidence type="ECO:0000313" key="2">
    <source>
        <dbReference type="EMBL" id="CAE4626430.1"/>
    </source>
</evidence>
<feature type="region of interest" description="Disordered" evidence="1">
    <location>
        <begin position="1"/>
        <end position="24"/>
    </location>
</feature>
<gene>
    <name evidence="2" type="ORF">DBRI00130_LOCUS24995</name>
</gene>
<feature type="compositionally biased region" description="Polar residues" evidence="1">
    <location>
        <begin position="122"/>
        <end position="138"/>
    </location>
</feature>
<protein>
    <submittedName>
        <fullName evidence="2">Uncharacterized protein</fullName>
    </submittedName>
</protein>
<dbReference type="AlphaFoldDB" id="A0A7S4RVU7"/>
<proteinExistence type="predicted"/>
<feature type="region of interest" description="Disordered" evidence="1">
    <location>
        <begin position="117"/>
        <end position="138"/>
    </location>
</feature>
<organism evidence="2">
    <name type="scientific">Ditylum brightwellii</name>
    <dbReference type="NCBI Taxonomy" id="49249"/>
    <lineage>
        <taxon>Eukaryota</taxon>
        <taxon>Sar</taxon>
        <taxon>Stramenopiles</taxon>
        <taxon>Ochrophyta</taxon>
        <taxon>Bacillariophyta</taxon>
        <taxon>Mediophyceae</taxon>
        <taxon>Lithodesmiophycidae</taxon>
        <taxon>Lithodesmiales</taxon>
        <taxon>Lithodesmiaceae</taxon>
        <taxon>Ditylum</taxon>
    </lineage>
</organism>
<name>A0A7S4RVU7_9STRA</name>
<sequence length="201" mass="22501">MLKQVISSNMSPREAPHTQGSPMSFEHHNVTQEQVNKMRLDLADALCNMGSLCMDWANREGNTFGEGEENRAKEAEVAFLHAFQIRKEVLSSSHPLTMQTKEFYNKARILAIKTMLQDGNDRQSSPSPCENASSNDSVANTRISTLPTFAKDQVSKVEETAVQHDDKPLSTSKTLDNQHDVSRAFSNQVGNFIHLRNLIVK</sequence>
<feature type="compositionally biased region" description="Polar residues" evidence="1">
    <location>
        <begin position="1"/>
        <end position="11"/>
    </location>
</feature>
<dbReference type="EMBL" id="HBNS01031900">
    <property type="protein sequence ID" value="CAE4626430.1"/>
    <property type="molecule type" value="Transcribed_RNA"/>
</dbReference>
<reference evidence="2" key="1">
    <citation type="submission" date="2021-01" db="EMBL/GenBank/DDBJ databases">
        <authorList>
            <person name="Corre E."/>
            <person name="Pelletier E."/>
            <person name="Niang G."/>
            <person name="Scheremetjew M."/>
            <person name="Finn R."/>
            <person name="Kale V."/>
            <person name="Holt S."/>
            <person name="Cochrane G."/>
            <person name="Meng A."/>
            <person name="Brown T."/>
            <person name="Cohen L."/>
        </authorList>
    </citation>
    <scope>NUCLEOTIDE SEQUENCE</scope>
    <source>
        <strain evidence="2">GSO104</strain>
    </source>
</reference>
<evidence type="ECO:0000256" key="1">
    <source>
        <dbReference type="SAM" id="MobiDB-lite"/>
    </source>
</evidence>